<dbReference type="EMBL" id="CP001812">
    <property type="protein sequence ID" value="ADL36053.1"/>
    <property type="molecule type" value="Genomic_DNA"/>
</dbReference>
<dbReference type="PROSITE" id="PS50943">
    <property type="entry name" value="HTH_CROC1"/>
    <property type="match status" value="1"/>
</dbReference>
<protein>
    <submittedName>
        <fullName evidence="2">HTH domain-containing protein</fullName>
    </submittedName>
</protein>
<feature type="domain" description="HTH cro/C1-type" evidence="1">
    <location>
        <begin position="12"/>
        <end position="66"/>
    </location>
</feature>
<keyword evidence="3" id="KW-1185">Reference proteome</keyword>
<dbReference type="AlphaFoldDB" id="E0S3S1"/>
<dbReference type="InterPro" id="IPR010982">
    <property type="entry name" value="Lambda_DNA-bd_dom_sf"/>
</dbReference>
<dbReference type="SMART" id="SM00530">
    <property type="entry name" value="HTH_XRE"/>
    <property type="match status" value="1"/>
</dbReference>
<organism evidence="2 3">
    <name type="scientific">Butyrivibrio proteoclasticus (strain ATCC 51982 / DSM 14932 / B316)</name>
    <name type="common">Clostridium proteoclasticum</name>
    <dbReference type="NCBI Taxonomy" id="515622"/>
    <lineage>
        <taxon>Bacteria</taxon>
        <taxon>Bacillati</taxon>
        <taxon>Bacillota</taxon>
        <taxon>Clostridia</taxon>
        <taxon>Lachnospirales</taxon>
        <taxon>Lachnospiraceae</taxon>
        <taxon>Butyrivibrio</taxon>
    </lineage>
</organism>
<evidence type="ECO:0000259" key="1">
    <source>
        <dbReference type="PROSITE" id="PS50943"/>
    </source>
</evidence>
<evidence type="ECO:0000313" key="3">
    <source>
        <dbReference type="Proteomes" id="UP000001299"/>
    </source>
</evidence>
<reference evidence="2 3" key="1">
    <citation type="journal article" date="2010" name="PLoS ONE">
        <title>The glycobiome of the rumen bacterium Butyrivibrio proteoclasticus B316(T) highlights adaptation to a polysaccharide-rich environment.</title>
        <authorList>
            <person name="Kelly W.J."/>
            <person name="Leahy S.C."/>
            <person name="Altermann E."/>
            <person name="Yeoman C.J."/>
            <person name="Dunne J.C."/>
            <person name="Kong Z."/>
            <person name="Pacheco D.M."/>
            <person name="Li D."/>
            <person name="Noel S.J."/>
            <person name="Moon C.D."/>
            <person name="Cookson A.L."/>
            <person name="Attwood G.T."/>
        </authorList>
    </citation>
    <scope>NUCLEOTIDE SEQUENCE [LARGE SCALE GENOMIC DNA]</scope>
    <source>
        <strain evidence="3">ATCC 51982 / DSM 14932 / B316</strain>
        <plasmid evidence="3">Plasmid pCY360</plasmid>
    </source>
</reference>
<keyword evidence="2" id="KW-0614">Plasmid</keyword>
<sequence length="107" mass="11928">MNIRARETGIRIRLQLELIGKTQRELAKDAGITEVSLSRYITGDREPKGTVLLNLAKALGTTTDYLLGLDIKGDFDSEYLRAKAWVARNASRMTIEQKADLASKVFS</sequence>
<dbReference type="RefSeq" id="WP_013282702.1">
    <property type="nucleotide sequence ID" value="NC_014389.1"/>
</dbReference>
<dbReference type="HOGENOM" id="CLU_066192_27_0_9"/>
<dbReference type="SUPFAM" id="SSF47413">
    <property type="entry name" value="lambda repressor-like DNA-binding domains"/>
    <property type="match status" value="1"/>
</dbReference>
<dbReference type="Gene3D" id="1.10.260.40">
    <property type="entry name" value="lambda repressor-like DNA-binding domains"/>
    <property type="match status" value="1"/>
</dbReference>
<gene>
    <name evidence="2" type="ordered locus">bpr_II114</name>
</gene>
<dbReference type="Proteomes" id="UP000001299">
    <property type="component" value="Plasmid pCY360"/>
</dbReference>
<dbReference type="InterPro" id="IPR001387">
    <property type="entry name" value="Cro/C1-type_HTH"/>
</dbReference>
<dbReference type="GO" id="GO:0003677">
    <property type="term" value="F:DNA binding"/>
    <property type="evidence" value="ECO:0007669"/>
    <property type="project" value="InterPro"/>
</dbReference>
<name>E0S3S1_BUTPB</name>
<proteinExistence type="predicted"/>
<dbReference type="CDD" id="cd00093">
    <property type="entry name" value="HTH_XRE"/>
    <property type="match status" value="1"/>
</dbReference>
<dbReference type="KEGG" id="bpb:bpr_II114"/>
<geneLocation type="plasmid" evidence="2 3">
    <name>pCY360</name>
</geneLocation>
<evidence type="ECO:0000313" key="2">
    <source>
        <dbReference type="EMBL" id="ADL36053.1"/>
    </source>
</evidence>
<dbReference type="Pfam" id="PF01381">
    <property type="entry name" value="HTH_3"/>
    <property type="match status" value="1"/>
</dbReference>
<accession>E0S3S1</accession>